<dbReference type="SUPFAM" id="SSF53448">
    <property type="entry name" value="Nucleotide-diphospho-sugar transferases"/>
    <property type="match status" value="1"/>
</dbReference>
<name>A0A6C0C2U0_9ZZZZ</name>
<reference evidence="1" key="1">
    <citation type="journal article" date="2020" name="Nature">
        <title>Giant virus diversity and host interactions through global metagenomics.</title>
        <authorList>
            <person name="Schulz F."/>
            <person name="Roux S."/>
            <person name="Paez-Espino D."/>
            <person name="Jungbluth S."/>
            <person name="Walsh D.A."/>
            <person name="Denef V.J."/>
            <person name="McMahon K.D."/>
            <person name="Konstantinidis K.T."/>
            <person name="Eloe-Fadrosh E.A."/>
            <person name="Kyrpides N.C."/>
            <person name="Woyke T."/>
        </authorList>
    </citation>
    <scope>NUCLEOTIDE SEQUENCE</scope>
    <source>
        <strain evidence="1">GVMAG-M-3300020185-18</strain>
    </source>
</reference>
<evidence type="ECO:0000313" key="1">
    <source>
        <dbReference type="EMBL" id="QHS98686.1"/>
    </source>
</evidence>
<evidence type="ECO:0008006" key="2">
    <source>
        <dbReference type="Google" id="ProtNLM"/>
    </source>
</evidence>
<dbReference type="AlphaFoldDB" id="A0A6C0C2U0"/>
<sequence length="261" mass="31167">MTFKIGVLIPSTSHMREWKQMEETSLYNIFLKTFLTTYCKKYFYTLYLTIDDDDRIFSNPNEKIKLIRFIKIMKNVELKFISTKNIPKGWVTHMWNRAFKEAYDDNCDYFFQSGDDIQFLNNDWVSNSIKLLQENNDIGLTGPLDLGRIKGGNIQSQPGGSRFIQTQSFVSRKHMDIFGYYFPPEIKNWFCDDWITKVYYPKYFYQTDNYIINIGGTPRYKVIGEIFNPDDPTFKACNRLIEQDYLKLKEYVKNQKKYSFK</sequence>
<dbReference type="Gene3D" id="3.90.550.10">
    <property type="entry name" value="Spore Coat Polysaccharide Biosynthesis Protein SpsA, Chain A"/>
    <property type="match status" value="1"/>
</dbReference>
<dbReference type="InterPro" id="IPR029044">
    <property type="entry name" value="Nucleotide-diphossugar_trans"/>
</dbReference>
<organism evidence="1">
    <name type="scientific">viral metagenome</name>
    <dbReference type="NCBI Taxonomy" id="1070528"/>
    <lineage>
        <taxon>unclassified sequences</taxon>
        <taxon>metagenomes</taxon>
        <taxon>organismal metagenomes</taxon>
    </lineage>
</organism>
<dbReference type="EMBL" id="MN739321">
    <property type="protein sequence ID" value="QHS98686.1"/>
    <property type="molecule type" value="Genomic_DNA"/>
</dbReference>
<protein>
    <recommendedName>
        <fullName evidence="2">Glycosyltransferase</fullName>
    </recommendedName>
</protein>
<proteinExistence type="predicted"/>
<accession>A0A6C0C2U0</accession>